<comment type="caution">
    <text evidence="1">The sequence shown here is derived from an EMBL/GenBank/DDBJ whole genome shotgun (WGS) entry which is preliminary data.</text>
</comment>
<gene>
    <name evidence="1" type="ORF">CFAM422_000734</name>
</gene>
<evidence type="ECO:0000313" key="2">
    <source>
        <dbReference type="Proteomes" id="UP000801864"/>
    </source>
</evidence>
<protein>
    <submittedName>
        <fullName evidence="1">Uncharacterized protein</fullName>
    </submittedName>
</protein>
<accession>A0A9P5CJ69</accession>
<organism evidence="1 2">
    <name type="scientific">Trichoderma lentiforme</name>
    <dbReference type="NCBI Taxonomy" id="1567552"/>
    <lineage>
        <taxon>Eukaryota</taxon>
        <taxon>Fungi</taxon>
        <taxon>Dikarya</taxon>
        <taxon>Ascomycota</taxon>
        <taxon>Pezizomycotina</taxon>
        <taxon>Sordariomycetes</taxon>
        <taxon>Hypocreomycetidae</taxon>
        <taxon>Hypocreales</taxon>
        <taxon>Hypocreaceae</taxon>
        <taxon>Trichoderma</taxon>
    </lineage>
</organism>
<dbReference type="Proteomes" id="UP000801864">
    <property type="component" value="Unassembled WGS sequence"/>
</dbReference>
<name>A0A9P5CJ69_9HYPO</name>
<sequence length="116" mass="12785">MGNPPGHDRFADAIGGFVSADALKIVLNPTWTDGGANSFRRVNQPLIILTVNNDSHGISTAELMWQAIYPLLLLRRYHRCYCQEYESSNIQAACRPVAKFTSSPPPPGNFVLAEPK</sequence>
<reference evidence="1 2" key="1">
    <citation type="submission" date="2018-06" db="EMBL/GenBank/DDBJ databases">
        <title>Genome analysis of cellulolytic fungus Trichoderma lentiforme CFAM-422.</title>
        <authorList>
            <person name="Steindorff A.S."/>
            <person name="Formighieri E.F."/>
            <person name="Midorikawa G.E.O."/>
            <person name="Tamietti M.S."/>
            <person name="Ramos E.Z."/>
            <person name="Silva A.S."/>
            <person name="Bon E.P.S."/>
            <person name="Mendes T.D."/>
            <person name="Damaso M.C.T."/>
            <person name="Favaro L.C.L."/>
        </authorList>
    </citation>
    <scope>NUCLEOTIDE SEQUENCE [LARGE SCALE GENOMIC DNA]</scope>
    <source>
        <strain evidence="1 2">CFAM-422</strain>
    </source>
</reference>
<dbReference type="EMBL" id="QLNT01000001">
    <property type="protein sequence ID" value="KAF3076817.1"/>
    <property type="molecule type" value="Genomic_DNA"/>
</dbReference>
<proteinExistence type="predicted"/>
<dbReference type="AlphaFoldDB" id="A0A9P5CJ69"/>
<keyword evidence="2" id="KW-1185">Reference proteome</keyword>
<evidence type="ECO:0000313" key="1">
    <source>
        <dbReference type="EMBL" id="KAF3076817.1"/>
    </source>
</evidence>